<gene>
    <name evidence="4" type="ORF">A4U43_C07F25020</name>
</gene>
<dbReference type="InterPro" id="IPR002495">
    <property type="entry name" value="Glyco_trans_8"/>
</dbReference>
<evidence type="ECO:0000256" key="1">
    <source>
        <dbReference type="ARBA" id="ARBA00022676"/>
    </source>
</evidence>
<evidence type="ECO:0000313" key="5">
    <source>
        <dbReference type="Proteomes" id="UP000243459"/>
    </source>
</evidence>
<dbReference type="InterPro" id="IPR029044">
    <property type="entry name" value="Nucleotide-diphossugar_trans"/>
</dbReference>
<evidence type="ECO:0000313" key="4">
    <source>
        <dbReference type="EMBL" id="ONK64362.1"/>
    </source>
</evidence>
<dbReference type="EMBL" id="CM007387">
    <property type="protein sequence ID" value="ONK64362.1"/>
    <property type="molecule type" value="Genomic_DNA"/>
</dbReference>
<comment type="similarity">
    <text evidence="3">Belongs to the glycosyltransferase 8 family.</text>
</comment>
<dbReference type="SUPFAM" id="SSF53448">
    <property type="entry name" value="Nucleotide-diphospho-sugar transferases"/>
    <property type="match status" value="1"/>
</dbReference>
<protein>
    <recommendedName>
        <fullName evidence="3">Hexosyltransferase</fullName>
        <ecNumber evidence="3">2.4.1.-</ecNumber>
    </recommendedName>
</protein>
<organism evidence="4 5">
    <name type="scientific">Asparagus officinalis</name>
    <name type="common">Garden asparagus</name>
    <dbReference type="NCBI Taxonomy" id="4686"/>
    <lineage>
        <taxon>Eukaryota</taxon>
        <taxon>Viridiplantae</taxon>
        <taxon>Streptophyta</taxon>
        <taxon>Embryophyta</taxon>
        <taxon>Tracheophyta</taxon>
        <taxon>Spermatophyta</taxon>
        <taxon>Magnoliopsida</taxon>
        <taxon>Liliopsida</taxon>
        <taxon>Asparagales</taxon>
        <taxon>Asparagaceae</taxon>
        <taxon>Asparagoideae</taxon>
        <taxon>Asparagus</taxon>
    </lineage>
</organism>
<dbReference type="Proteomes" id="UP000243459">
    <property type="component" value="Chromosome 7"/>
</dbReference>
<evidence type="ECO:0000256" key="3">
    <source>
        <dbReference type="RuleBase" id="RU362027"/>
    </source>
</evidence>
<keyword evidence="5" id="KW-1185">Reference proteome</keyword>
<dbReference type="InterPro" id="IPR050587">
    <property type="entry name" value="GNT1/Glycosyltrans_8"/>
</dbReference>
<dbReference type="PANTHER" id="PTHR11183">
    <property type="entry name" value="GLYCOGENIN SUBFAMILY MEMBER"/>
    <property type="match status" value="1"/>
</dbReference>
<dbReference type="Gene3D" id="3.90.550.10">
    <property type="entry name" value="Spore Coat Polysaccharide Biosynthesis Protein SpsA, Chain A"/>
    <property type="match status" value="1"/>
</dbReference>
<keyword evidence="1" id="KW-0328">Glycosyltransferase</keyword>
<keyword evidence="2" id="KW-0464">Manganese</keyword>
<dbReference type="Gramene" id="ONK64362">
    <property type="protein sequence ID" value="ONK64362"/>
    <property type="gene ID" value="A4U43_C07F25020"/>
</dbReference>
<dbReference type="Pfam" id="PF01501">
    <property type="entry name" value="Glyco_transf_8"/>
    <property type="match status" value="1"/>
</dbReference>
<reference evidence="5" key="1">
    <citation type="journal article" date="2017" name="Nat. Commun.">
        <title>The asparagus genome sheds light on the origin and evolution of a young Y chromosome.</title>
        <authorList>
            <person name="Harkess A."/>
            <person name="Zhou J."/>
            <person name="Xu C."/>
            <person name="Bowers J.E."/>
            <person name="Van der Hulst R."/>
            <person name="Ayyampalayam S."/>
            <person name="Mercati F."/>
            <person name="Riccardi P."/>
            <person name="McKain M.R."/>
            <person name="Kakrana A."/>
            <person name="Tang H."/>
            <person name="Ray J."/>
            <person name="Groenendijk J."/>
            <person name="Arikit S."/>
            <person name="Mathioni S.M."/>
            <person name="Nakano M."/>
            <person name="Shan H."/>
            <person name="Telgmann-Rauber A."/>
            <person name="Kanno A."/>
            <person name="Yue Z."/>
            <person name="Chen H."/>
            <person name="Li W."/>
            <person name="Chen Y."/>
            <person name="Xu X."/>
            <person name="Zhang Y."/>
            <person name="Luo S."/>
            <person name="Chen H."/>
            <person name="Gao J."/>
            <person name="Mao Z."/>
            <person name="Pires J.C."/>
            <person name="Luo M."/>
            <person name="Kudrna D."/>
            <person name="Wing R.A."/>
            <person name="Meyers B.C."/>
            <person name="Yi K."/>
            <person name="Kong H."/>
            <person name="Lavrijsen P."/>
            <person name="Sunseri F."/>
            <person name="Falavigna A."/>
            <person name="Ye Y."/>
            <person name="Leebens-Mack J.H."/>
            <person name="Chen G."/>
        </authorList>
    </citation>
    <scope>NUCLEOTIDE SEQUENCE [LARGE SCALE GENOMIC DNA]</scope>
    <source>
        <strain evidence="5">cv. DH0086</strain>
    </source>
</reference>
<accession>A0A5P1EES4</accession>
<keyword evidence="1" id="KW-0808">Transferase</keyword>
<dbReference type="GO" id="GO:0016757">
    <property type="term" value="F:glycosyltransferase activity"/>
    <property type="evidence" value="ECO:0007669"/>
    <property type="project" value="UniProtKB-KW"/>
</dbReference>
<dbReference type="EC" id="2.4.1.-" evidence="3"/>
<name>A0A5P1EES4_ASPOF</name>
<evidence type="ECO:0000256" key="2">
    <source>
        <dbReference type="ARBA" id="ARBA00023211"/>
    </source>
</evidence>
<dbReference type="OMA" id="ANDDAHW"/>
<dbReference type="AlphaFoldDB" id="A0A5P1EES4"/>
<proteinExistence type="inferred from homology"/>
<sequence>MISDTENVPIVSYLAISIKKRLSWQAKSGERKNIDIKRQRLRDKAQSFFKDFHGDRRIGMVNMGNSEAINIGILEKSIKYTINIQFDPVRSSLTWNKLFPSWIDEENSSSSCPQIPMPNLSLYEELDVVMASLPCKWPETNWKRDVFRLQVHLVVANVAVKRGVRDERGKVRIVLKSKCRPMMEVFRCDDLVKREGEWWFYEVEVRMLEEKVALPVGSCKLASDSAKEGNNTHIHPQREAYATVLHSSSSYVCGAIVLAQSILKSGSTRDLILLHDSIPDSSLQALSAAGWKLHPITRIRNPHARRNTYNEYNYSKLRLWQLTDYKKIIFVDSDLLILRNIDFLFQLPEISAAGNHDSIFNSGVMLIEPSNCTFKVLMSHTHDVTSYNGGYKPWACYRDYDCNWNRMESRVYANDIAHWRWWNVYDAMDDKLKRYCGLSEKRKWSLENERKKAEKLRFEDEHWKLTTLDPRKYE</sequence>